<feature type="domain" description="Core-binding (CB)" evidence="7">
    <location>
        <begin position="58"/>
        <end position="138"/>
    </location>
</feature>
<dbReference type="Pfam" id="PF00589">
    <property type="entry name" value="Phage_integrase"/>
    <property type="match status" value="1"/>
</dbReference>
<comment type="similarity">
    <text evidence="1">Belongs to the 'phage' integrase family.</text>
</comment>
<comment type="caution">
    <text evidence="8">The sequence shown here is derived from an EMBL/GenBank/DDBJ whole genome shotgun (WGS) entry which is preliminary data.</text>
</comment>
<evidence type="ECO:0000259" key="7">
    <source>
        <dbReference type="PROSITE" id="PS51900"/>
    </source>
</evidence>
<proteinExistence type="inferred from homology"/>
<dbReference type="GO" id="GO:0015074">
    <property type="term" value="P:DNA integration"/>
    <property type="evidence" value="ECO:0007669"/>
    <property type="project" value="UniProtKB-KW"/>
</dbReference>
<dbReference type="PANTHER" id="PTHR30349:SF64">
    <property type="entry name" value="PROPHAGE INTEGRASE INTD-RELATED"/>
    <property type="match status" value="1"/>
</dbReference>
<dbReference type="CDD" id="cd01189">
    <property type="entry name" value="INT_ICEBs1_C_like"/>
    <property type="match status" value="1"/>
</dbReference>
<dbReference type="InterPro" id="IPR002104">
    <property type="entry name" value="Integrase_catalytic"/>
</dbReference>
<dbReference type="PROSITE" id="PS51900">
    <property type="entry name" value="CB"/>
    <property type="match status" value="1"/>
</dbReference>
<protein>
    <submittedName>
        <fullName evidence="8">Site-specific integrase</fullName>
    </submittedName>
</protein>
<dbReference type="Pfam" id="PF14657">
    <property type="entry name" value="Arm-DNA-bind_4"/>
    <property type="match status" value="1"/>
</dbReference>
<dbReference type="InterPro" id="IPR050090">
    <property type="entry name" value="Tyrosine_recombinase_XerCD"/>
</dbReference>
<dbReference type="InterPro" id="IPR011010">
    <property type="entry name" value="DNA_brk_join_enz"/>
</dbReference>
<dbReference type="InterPro" id="IPR044068">
    <property type="entry name" value="CB"/>
</dbReference>
<evidence type="ECO:0000313" key="9">
    <source>
        <dbReference type="Proteomes" id="UP001156102"/>
    </source>
</evidence>
<keyword evidence="3 5" id="KW-0238">DNA-binding</keyword>
<dbReference type="Pfam" id="PF14659">
    <property type="entry name" value="Phage_int_SAM_3"/>
    <property type="match status" value="1"/>
</dbReference>
<dbReference type="Gene3D" id="1.10.150.130">
    <property type="match status" value="1"/>
</dbReference>
<name>A0AA41X675_9BACI</name>
<dbReference type="Gene3D" id="1.10.443.10">
    <property type="entry name" value="Intergrase catalytic core"/>
    <property type="match status" value="1"/>
</dbReference>
<sequence length="347" mass="41201">MPVYKDKERKTWYYKVRYKDMYGRNKQKLKRGFAARKDAIAAEAEFIASIQDAFSDEVTLDEVFEHNISFKAYKEKTIRRRTNEYKLHIQPRFGHIKIKDINVQQVLDFQKHLSSSLKSPESARTVFANFRVLINHAKKFYNLRRDPVLQVPAMPRGKKRIDFIKREDFDRRVQSLDMHYYKELSILMFYTGLRIGEALALKWSDVDFAAHRIDVNKSWSMNEKKLTSVKTKASEAIVPLPQLCVDMLSEIKKESAEKIYGFTDDHFVFGGMQPYHYSHYHKKFKEVFPELRIHSLRHSYASYLINKGVDIYLVKELMRHENITETADTYGHLYVERKQEVMNVFND</sequence>
<keyword evidence="4" id="KW-0233">DNA recombination</keyword>
<evidence type="ECO:0000256" key="3">
    <source>
        <dbReference type="ARBA" id="ARBA00023125"/>
    </source>
</evidence>
<evidence type="ECO:0000256" key="5">
    <source>
        <dbReference type="PROSITE-ProRule" id="PRU01248"/>
    </source>
</evidence>
<dbReference type="RefSeq" id="WP_254759610.1">
    <property type="nucleotide sequence ID" value="NZ_JANCLT010000007.1"/>
</dbReference>
<dbReference type="GO" id="GO:0006310">
    <property type="term" value="P:DNA recombination"/>
    <property type="evidence" value="ECO:0007669"/>
    <property type="project" value="UniProtKB-KW"/>
</dbReference>
<keyword evidence="2" id="KW-0229">DNA integration</keyword>
<evidence type="ECO:0000256" key="1">
    <source>
        <dbReference type="ARBA" id="ARBA00008857"/>
    </source>
</evidence>
<dbReference type="InterPro" id="IPR013762">
    <property type="entry name" value="Integrase-like_cat_sf"/>
</dbReference>
<accession>A0AA41X675</accession>
<dbReference type="PANTHER" id="PTHR30349">
    <property type="entry name" value="PHAGE INTEGRASE-RELATED"/>
    <property type="match status" value="1"/>
</dbReference>
<dbReference type="Proteomes" id="UP001156102">
    <property type="component" value="Unassembled WGS sequence"/>
</dbReference>
<dbReference type="GO" id="GO:0003677">
    <property type="term" value="F:DNA binding"/>
    <property type="evidence" value="ECO:0007669"/>
    <property type="project" value="UniProtKB-UniRule"/>
</dbReference>
<evidence type="ECO:0000313" key="8">
    <source>
        <dbReference type="EMBL" id="MCP8969689.1"/>
    </source>
</evidence>
<evidence type="ECO:0000256" key="2">
    <source>
        <dbReference type="ARBA" id="ARBA00022908"/>
    </source>
</evidence>
<reference evidence="8" key="1">
    <citation type="submission" date="2022-07" db="EMBL/GenBank/DDBJ databases">
        <authorList>
            <person name="Li W.-J."/>
            <person name="Deng Q.-Q."/>
        </authorList>
    </citation>
    <scope>NUCLEOTIDE SEQUENCE</scope>
    <source>
        <strain evidence="8">SYSU M60031</strain>
    </source>
</reference>
<gene>
    <name evidence="8" type="ORF">NK662_14250</name>
</gene>
<dbReference type="InterPro" id="IPR028259">
    <property type="entry name" value="AP2-like_int_N"/>
</dbReference>
<evidence type="ECO:0000256" key="4">
    <source>
        <dbReference type="ARBA" id="ARBA00023172"/>
    </source>
</evidence>
<dbReference type="PROSITE" id="PS51898">
    <property type="entry name" value="TYR_RECOMBINASE"/>
    <property type="match status" value="1"/>
</dbReference>
<dbReference type="InterPro" id="IPR010998">
    <property type="entry name" value="Integrase_recombinase_N"/>
</dbReference>
<keyword evidence="9" id="KW-1185">Reference proteome</keyword>
<feature type="domain" description="Tyr recombinase" evidence="6">
    <location>
        <begin position="159"/>
        <end position="343"/>
    </location>
</feature>
<organism evidence="8 9">
    <name type="scientific">Ectobacillus ponti</name>
    <dbReference type="NCBI Taxonomy" id="2961894"/>
    <lineage>
        <taxon>Bacteria</taxon>
        <taxon>Bacillati</taxon>
        <taxon>Bacillota</taxon>
        <taxon>Bacilli</taxon>
        <taxon>Bacillales</taxon>
        <taxon>Bacillaceae</taxon>
        <taxon>Ectobacillus</taxon>
    </lineage>
</organism>
<evidence type="ECO:0000259" key="6">
    <source>
        <dbReference type="PROSITE" id="PS51898"/>
    </source>
</evidence>
<dbReference type="EMBL" id="JANCLT010000007">
    <property type="protein sequence ID" value="MCP8969689.1"/>
    <property type="molecule type" value="Genomic_DNA"/>
</dbReference>
<dbReference type="InterPro" id="IPR004107">
    <property type="entry name" value="Integrase_SAM-like_N"/>
</dbReference>
<dbReference type="AlphaFoldDB" id="A0AA41X675"/>
<dbReference type="SUPFAM" id="SSF56349">
    <property type="entry name" value="DNA breaking-rejoining enzymes"/>
    <property type="match status" value="1"/>
</dbReference>